<dbReference type="Gene3D" id="3.30.420.10">
    <property type="entry name" value="Ribonuclease H-like superfamily/Ribonuclease H"/>
    <property type="match status" value="1"/>
</dbReference>
<feature type="domain" description="DDE-1" evidence="2">
    <location>
        <begin position="209"/>
        <end position="336"/>
    </location>
</feature>
<dbReference type="InterPro" id="IPR007889">
    <property type="entry name" value="HTH_Psq"/>
</dbReference>
<dbReference type="InterPro" id="IPR036397">
    <property type="entry name" value="RNaseH_sf"/>
</dbReference>
<gene>
    <name evidence="4" type="ORF">PoB_007149100</name>
</gene>
<feature type="region of interest" description="Disordered" evidence="1">
    <location>
        <begin position="542"/>
        <end position="570"/>
    </location>
</feature>
<reference evidence="4 5" key="1">
    <citation type="journal article" date="2021" name="Elife">
        <title>Chloroplast acquisition without the gene transfer in kleptoplastic sea slugs, Plakobranchus ocellatus.</title>
        <authorList>
            <person name="Maeda T."/>
            <person name="Takahashi S."/>
            <person name="Yoshida T."/>
            <person name="Shimamura S."/>
            <person name="Takaki Y."/>
            <person name="Nagai Y."/>
            <person name="Toyoda A."/>
            <person name="Suzuki Y."/>
            <person name="Arimoto A."/>
            <person name="Ishii H."/>
            <person name="Satoh N."/>
            <person name="Nishiyama T."/>
            <person name="Hasebe M."/>
            <person name="Maruyama T."/>
            <person name="Minagawa J."/>
            <person name="Obokata J."/>
            <person name="Shigenobu S."/>
        </authorList>
    </citation>
    <scope>NUCLEOTIDE SEQUENCE [LARGE SCALE GENOMIC DNA]</scope>
</reference>
<sequence>MGRNYVRKREMYDTAAMEMAVQQCRKGRMGYKKAAKTFNVNLYTLKDQVRGKRTKMGAGRPTVLGPEVENELAECLQFLANSGFGFTRQEVKEHVGEYVVTKGIDHVFTDGLPGDDWMHDFEKRHPQLTCRKPEQLKKTRVKAITNREIFEDFFELFRKLCNENNIMNNPSRIYNVDESGFPLDASKSKVLCQKGVKQLFNVIGGSGREQITVNGCCCADGTMLPPYVIYAAKNLRLKWTEDGPEGTNFNTTDKGWMEKECFLDWFTKHFIPNIPPARPVLLMFDGHSSHITLKLVIEARKENVILLKLPSNSTSVLQPLDVGVYGPVKVAWDKLLLKFSRQNLGAPLTKELFPGLLKQLWAHEAVGGQNVKAGFKKCGLVPFNPGPILNKCDNQLELVASIPTPTTPSSTPSGESAPSTSSGESAPSTSSGESAPSTSSGVSAPTASSGLSAPTASSDASAPLTRAATPSSLEEPCSPASRSSTPSDGSIKDFFVKKLTPLLNTRKNETSGIRSKAVKRQFAESLTSDECYQRLLNEQTEKATKKGKGKGAANIKGKGKKKGGKGKLLLDESDSDMDIEDEFPSKFNCLMCDVDLHDVRKCKMSVQCDICDGWCRLSCSEMSVEEAATDDFHCKKCVPR</sequence>
<dbReference type="AlphaFoldDB" id="A0AAV4DM74"/>
<dbReference type="PANTHER" id="PTHR19303:SF74">
    <property type="entry name" value="POGO TRANSPOSABLE ELEMENT WITH KRAB DOMAIN"/>
    <property type="match status" value="1"/>
</dbReference>
<dbReference type="Proteomes" id="UP000735302">
    <property type="component" value="Unassembled WGS sequence"/>
</dbReference>
<dbReference type="SUPFAM" id="SSF57903">
    <property type="entry name" value="FYVE/PHD zinc finger"/>
    <property type="match status" value="1"/>
</dbReference>
<evidence type="ECO:0000259" key="3">
    <source>
        <dbReference type="Pfam" id="PF05225"/>
    </source>
</evidence>
<feature type="region of interest" description="Disordered" evidence="1">
    <location>
        <begin position="402"/>
        <end position="491"/>
    </location>
</feature>
<comment type="caution">
    <text evidence="4">The sequence shown here is derived from an EMBL/GenBank/DDBJ whole genome shotgun (WGS) entry which is preliminary data.</text>
</comment>
<dbReference type="GO" id="GO:0003677">
    <property type="term" value="F:DNA binding"/>
    <property type="evidence" value="ECO:0007669"/>
    <property type="project" value="InterPro"/>
</dbReference>
<protein>
    <submittedName>
        <fullName evidence="4">Jerky protein</fullName>
    </submittedName>
</protein>
<dbReference type="SUPFAM" id="SSF46689">
    <property type="entry name" value="Homeodomain-like"/>
    <property type="match status" value="1"/>
</dbReference>
<dbReference type="Pfam" id="PF05225">
    <property type="entry name" value="HTH_psq"/>
    <property type="match status" value="1"/>
</dbReference>
<keyword evidence="5" id="KW-1185">Reference proteome</keyword>
<organism evidence="4 5">
    <name type="scientific">Plakobranchus ocellatus</name>
    <dbReference type="NCBI Taxonomy" id="259542"/>
    <lineage>
        <taxon>Eukaryota</taxon>
        <taxon>Metazoa</taxon>
        <taxon>Spiralia</taxon>
        <taxon>Lophotrochozoa</taxon>
        <taxon>Mollusca</taxon>
        <taxon>Gastropoda</taxon>
        <taxon>Heterobranchia</taxon>
        <taxon>Euthyneura</taxon>
        <taxon>Panpulmonata</taxon>
        <taxon>Sacoglossa</taxon>
        <taxon>Placobranchoidea</taxon>
        <taxon>Plakobranchidae</taxon>
        <taxon>Plakobranchus</taxon>
    </lineage>
</organism>
<proteinExistence type="predicted"/>
<dbReference type="InterPro" id="IPR009057">
    <property type="entry name" value="Homeodomain-like_sf"/>
</dbReference>
<evidence type="ECO:0000313" key="4">
    <source>
        <dbReference type="EMBL" id="GFO44986.1"/>
    </source>
</evidence>
<dbReference type="EMBL" id="BLXT01007988">
    <property type="protein sequence ID" value="GFO44986.1"/>
    <property type="molecule type" value="Genomic_DNA"/>
</dbReference>
<dbReference type="InterPro" id="IPR011011">
    <property type="entry name" value="Znf_FYVE_PHD"/>
</dbReference>
<dbReference type="Pfam" id="PF03184">
    <property type="entry name" value="DDE_1"/>
    <property type="match status" value="1"/>
</dbReference>
<dbReference type="InterPro" id="IPR004875">
    <property type="entry name" value="DDE_SF_endonuclease_dom"/>
</dbReference>
<accession>A0AAV4DM74</accession>
<dbReference type="GO" id="GO:0005634">
    <property type="term" value="C:nucleus"/>
    <property type="evidence" value="ECO:0007669"/>
    <property type="project" value="TreeGrafter"/>
</dbReference>
<dbReference type="InterPro" id="IPR050863">
    <property type="entry name" value="CenT-Element_Derived"/>
</dbReference>
<name>A0AAV4DM74_9GAST</name>
<feature type="compositionally biased region" description="Low complexity" evidence="1">
    <location>
        <begin position="403"/>
        <end position="465"/>
    </location>
</feature>
<feature type="domain" description="HTH psq-type" evidence="3">
    <location>
        <begin position="16"/>
        <end position="55"/>
    </location>
</feature>
<evidence type="ECO:0000259" key="2">
    <source>
        <dbReference type="Pfam" id="PF03184"/>
    </source>
</evidence>
<dbReference type="PANTHER" id="PTHR19303">
    <property type="entry name" value="TRANSPOSON"/>
    <property type="match status" value="1"/>
</dbReference>
<evidence type="ECO:0000256" key="1">
    <source>
        <dbReference type="SAM" id="MobiDB-lite"/>
    </source>
</evidence>
<evidence type="ECO:0000313" key="5">
    <source>
        <dbReference type="Proteomes" id="UP000735302"/>
    </source>
</evidence>
<dbReference type="Gene3D" id="1.10.10.60">
    <property type="entry name" value="Homeodomain-like"/>
    <property type="match status" value="1"/>
</dbReference>